<comment type="caution">
    <text evidence="3">The sequence shown here is derived from an EMBL/GenBank/DDBJ whole genome shotgun (WGS) entry which is preliminary data.</text>
</comment>
<gene>
    <name evidence="3" type="ORF">LKE05_06465</name>
</gene>
<dbReference type="PROSITE" id="PS01047">
    <property type="entry name" value="HMA_1"/>
    <property type="match status" value="1"/>
</dbReference>
<protein>
    <submittedName>
        <fullName evidence="3">Heavy-metal-associated domain-containing protein</fullName>
    </submittedName>
</protein>
<keyword evidence="1" id="KW-0479">Metal-binding</keyword>
<dbReference type="Gene3D" id="3.30.70.100">
    <property type="match status" value="1"/>
</dbReference>
<name>A0AAE3DYN2_9FIRM</name>
<accession>A0AAE3DYN2</accession>
<dbReference type="EMBL" id="JAJEQM010000007">
    <property type="protein sequence ID" value="MCC2210433.1"/>
    <property type="molecule type" value="Genomic_DNA"/>
</dbReference>
<dbReference type="InterPro" id="IPR006121">
    <property type="entry name" value="HMA_dom"/>
</dbReference>
<organism evidence="3 4">
    <name type="scientific">Hominilimicola fabiformis</name>
    <dbReference type="NCBI Taxonomy" id="2885356"/>
    <lineage>
        <taxon>Bacteria</taxon>
        <taxon>Bacillati</taxon>
        <taxon>Bacillota</taxon>
        <taxon>Clostridia</taxon>
        <taxon>Eubacteriales</taxon>
        <taxon>Oscillospiraceae</taxon>
        <taxon>Hominilimicola</taxon>
    </lineage>
</organism>
<dbReference type="AlphaFoldDB" id="A0AAE3DYN2"/>
<dbReference type="CDD" id="cd00371">
    <property type="entry name" value="HMA"/>
    <property type="match status" value="1"/>
</dbReference>
<dbReference type="RefSeq" id="WP_022229080.1">
    <property type="nucleotide sequence ID" value="NZ_JAJEQM010000007.1"/>
</dbReference>
<dbReference type="Pfam" id="PF00403">
    <property type="entry name" value="HMA"/>
    <property type="match status" value="1"/>
</dbReference>
<dbReference type="PROSITE" id="PS50846">
    <property type="entry name" value="HMA_2"/>
    <property type="match status" value="1"/>
</dbReference>
<evidence type="ECO:0000259" key="2">
    <source>
        <dbReference type="PROSITE" id="PS50846"/>
    </source>
</evidence>
<feature type="domain" description="HMA" evidence="2">
    <location>
        <begin position="52"/>
        <end position="116"/>
    </location>
</feature>
<dbReference type="InterPro" id="IPR036163">
    <property type="entry name" value="HMA_dom_sf"/>
</dbReference>
<evidence type="ECO:0000313" key="4">
    <source>
        <dbReference type="Proteomes" id="UP001198242"/>
    </source>
</evidence>
<evidence type="ECO:0000313" key="3">
    <source>
        <dbReference type="EMBL" id="MCC2210433.1"/>
    </source>
</evidence>
<dbReference type="InterPro" id="IPR017969">
    <property type="entry name" value="Heavy-metal-associated_CS"/>
</dbReference>
<evidence type="ECO:0000256" key="1">
    <source>
        <dbReference type="ARBA" id="ARBA00022723"/>
    </source>
</evidence>
<keyword evidence="4" id="KW-1185">Reference proteome</keyword>
<dbReference type="SUPFAM" id="SSF55008">
    <property type="entry name" value="HMA, heavy metal-associated domain"/>
    <property type="match status" value="1"/>
</dbReference>
<dbReference type="GO" id="GO:0046872">
    <property type="term" value="F:metal ion binding"/>
    <property type="evidence" value="ECO:0007669"/>
    <property type="project" value="UniProtKB-KW"/>
</dbReference>
<reference evidence="3 4" key="1">
    <citation type="submission" date="2021-10" db="EMBL/GenBank/DDBJ databases">
        <title>Anaerobic single-cell dispensing facilitates the cultivation of human gut bacteria.</title>
        <authorList>
            <person name="Afrizal A."/>
        </authorList>
    </citation>
    <scope>NUCLEOTIDE SEQUENCE [LARGE SCALE GENOMIC DNA]</scope>
    <source>
        <strain evidence="3 4">CLA-AA-H232</strain>
    </source>
</reference>
<sequence>MSTAIIVAVLIVIAVIAIRSYAKKLTSGCCGGETEHVKKIKVEDKDVSHYPYCVQIGIDGMTCNHCKARVENTLNSEDGVWAEVDLSQNLATVHMKNNLSELFLRKLVSSAGYIMTTYNAQ</sequence>
<dbReference type="Proteomes" id="UP001198242">
    <property type="component" value="Unassembled WGS sequence"/>
</dbReference>
<proteinExistence type="predicted"/>